<keyword evidence="2" id="KW-0378">Hydrolase</keyword>
<name>A0A8T2QMN3_CERRI</name>
<reference evidence="4" key="1">
    <citation type="submission" date="2021-08" db="EMBL/GenBank/DDBJ databases">
        <title>WGS assembly of Ceratopteris richardii.</title>
        <authorList>
            <person name="Marchant D.B."/>
            <person name="Chen G."/>
            <person name="Jenkins J."/>
            <person name="Shu S."/>
            <person name="Leebens-Mack J."/>
            <person name="Grimwood J."/>
            <person name="Schmutz J."/>
            <person name="Soltis P."/>
            <person name="Soltis D."/>
            <person name="Chen Z.-H."/>
        </authorList>
    </citation>
    <scope>NUCLEOTIDE SEQUENCE</scope>
    <source>
        <strain evidence="4">Whitten #5841</strain>
        <tissue evidence="4">Leaf</tissue>
    </source>
</reference>
<dbReference type="InterPro" id="IPR036514">
    <property type="entry name" value="SGNH_hydro_sf"/>
</dbReference>
<evidence type="ECO:0000259" key="3">
    <source>
        <dbReference type="Pfam" id="PF13472"/>
    </source>
</evidence>
<dbReference type="FunFam" id="3.40.50.1110:FF:000002">
    <property type="entry name" value="isoamyl acetate-hydrolyzing esterase 1 homolog"/>
    <property type="match status" value="1"/>
</dbReference>
<dbReference type="InterPro" id="IPR045136">
    <property type="entry name" value="Iah1-like"/>
</dbReference>
<organism evidence="4 5">
    <name type="scientific">Ceratopteris richardii</name>
    <name type="common">Triangle waterfern</name>
    <dbReference type="NCBI Taxonomy" id="49495"/>
    <lineage>
        <taxon>Eukaryota</taxon>
        <taxon>Viridiplantae</taxon>
        <taxon>Streptophyta</taxon>
        <taxon>Embryophyta</taxon>
        <taxon>Tracheophyta</taxon>
        <taxon>Polypodiopsida</taxon>
        <taxon>Polypodiidae</taxon>
        <taxon>Polypodiales</taxon>
        <taxon>Pteridineae</taxon>
        <taxon>Pteridaceae</taxon>
        <taxon>Parkerioideae</taxon>
        <taxon>Ceratopteris</taxon>
    </lineage>
</organism>
<dbReference type="Gene3D" id="3.40.50.1110">
    <property type="entry name" value="SGNH hydrolase"/>
    <property type="match status" value="1"/>
</dbReference>
<dbReference type="OrthoDB" id="671439at2759"/>
<dbReference type="SUPFAM" id="SSF52266">
    <property type="entry name" value="SGNH hydrolase"/>
    <property type="match status" value="1"/>
</dbReference>
<dbReference type="PANTHER" id="PTHR14209:SF9">
    <property type="entry name" value="GDSL ESTERASE_LIPASE CPRD49"/>
    <property type="match status" value="1"/>
</dbReference>
<dbReference type="GO" id="GO:0016787">
    <property type="term" value="F:hydrolase activity"/>
    <property type="evidence" value="ECO:0007669"/>
    <property type="project" value="UniProtKB-KW"/>
</dbReference>
<dbReference type="OMA" id="HWESLPN"/>
<evidence type="ECO:0000256" key="1">
    <source>
        <dbReference type="ARBA" id="ARBA00008668"/>
    </source>
</evidence>
<feature type="domain" description="SGNH hydrolase-type esterase" evidence="3">
    <location>
        <begin position="14"/>
        <end position="205"/>
    </location>
</feature>
<gene>
    <name evidence="4" type="ORF">KP509_34G059900</name>
</gene>
<evidence type="ECO:0000313" key="4">
    <source>
        <dbReference type="EMBL" id="KAH7284561.1"/>
    </source>
</evidence>
<protein>
    <recommendedName>
        <fullName evidence="3">SGNH hydrolase-type esterase domain-containing protein</fullName>
    </recommendedName>
</protein>
<dbReference type="Proteomes" id="UP000825935">
    <property type="component" value="Chromosome 34"/>
</dbReference>
<dbReference type="EMBL" id="CM035439">
    <property type="protein sequence ID" value="KAH7284561.1"/>
    <property type="molecule type" value="Genomic_DNA"/>
</dbReference>
<dbReference type="AlphaFoldDB" id="A0A8T2QMN3"/>
<keyword evidence="5" id="KW-1185">Reference proteome</keyword>
<comment type="caution">
    <text evidence="4">The sequence shown here is derived from an EMBL/GenBank/DDBJ whole genome shotgun (WGS) entry which is preliminary data.</text>
</comment>
<sequence>MASSRHERPLFVLYGASMTEYAFKPGGWGASLAHLYCRKADILLRGYRGWNTRRALAAMRDILPQESQCQPALVVVFFGANDAAFPMPSGKGQYVPLEEFRKNLQDIASYLLGLSKTTRVILVTAPPVNEQARREDARIRHGKDAARFTDRTNERARKYAQACIEAAKAVNVGVVDLWTAIQKEENWQTECLSDGLHLTAKGNQILFDELVKVIEDANWTPSLSWKSMAEDYIEPSIYDFVHPSFEYSDDSYLQL</sequence>
<accession>A0A8T2QMN3</accession>
<comment type="similarity">
    <text evidence="1">Belongs to the 'GDSL' lipolytic enzyme family.</text>
</comment>
<evidence type="ECO:0000256" key="2">
    <source>
        <dbReference type="ARBA" id="ARBA00022801"/>
    </source>
</evidence>
<evidence type="ECO:0000313" key="5">
    <source>
        <dbReference type="Proteomes" id="UP000825935"/>
    </source>
</evidence>
<dbReference type="PANTHER" id="PTHR14209">
    <property type="entry name" value="ISOAMYL ACETATE-HYDROLYZING ESTERASE 1"/>
    <property type="match status" value="1"/>
</dbReference>
<dbReference type="InterPro" id="IPR013830">
    <property type="entry name" value="SGNH_hydro"/>
</dbReference>
<proteinExistence type="inferred from homology"/>
<dbReference type="Pfam" id="PF13472">
    <property type="entry name" value="Lipase_GDSL_2"/>
    <property type="match status" value="1"/>
</dbReference>
<dbReference type="CDD" id="cd01838">
    <property type="entry name" value="Isoamyl_acetate_hydrolase_like"/>
    <property type="match status" value="1"/>
</dbReference>